<name>A0ABS5YDZ9_9GAMM</name>
<sequence length="113" mass="12075">MGCNTGIKRIALYTLCVFMLFATWPVPVMANPLVVLAVRPLIARLIASRAAATVATQTAANDAVYLTVARATARHLSEKIAQQALRASSTSRLSRLGKTTWAGLGGCFRDNVD</sequence>
<proteinExistence type="predicted"/>
<dbReference type="RefSeq" id="WP_215670792.1">
    <property type="nucleotide sequence ID" value="NZ_JAFJYC010000002.1"/>
</dbReference>
<organism evidence="1 2">
    <name type="scientific">Candidatus Sodalis endolongispinus</name>
    <dbReference type="NCBI Taxonomy" id="2812662"/>
    <lineage>
        <taxon>Bacteria</taxon>
        <taxon>Pseudomonadati</taxon>
        <taxon>Pseudomonadota</taxon>
        <taxon>Gammaproteobacteria</taxon>
        <taxon>Enterobacterales</taxon>
        <taxon>Bruguierivoracaceae</taxon>
        <taxon>Sodalis</taxon>
    </lineage>
</organism>
<dbReference type="Proteomes" id="UP000811282">
    <property type="component" value="Unassembled WGS sequence"/>
</dbReference>
<reference evidence="1 2" key="1">
    <citation type="journal article" date="2021" name="Genome Biol. Evol.">
        <title>The evolution of interdependence in a four-way mealybug symbiosis.</title>
        <authorList>
            <person name="Garber A.I."/>
            <person name="Kupper M."/>
            <person name="Laetsch D.R."/>
            <person name="Weldon S.R."/>
            <person name="Ladinsky M.S."/>
            <person name="Bjorkman P.J."/>
            <person name="McCutcheon J.P."/>
        </authorList>
    </citation>
    <scope>NUCLEOTIDE SEQUENCE [LARGE SCALE GENOMIC DNA]</scope>
    <source>
        <strain evidence="1">SOD</strain>
    </source>
</reference>
<gene>
    <name evidence="1" type="ORF">JZM24_15540</name>
</gene>
<keyword evidence="2" id="KW-1185">Reference proteome</keyword>
<accession>A0ABS5YDZ9</accession>
<protein>
    <recommendedName>
        <fullName evidence="3">Secreted protein</fullName>
    </recommendedName>
</protein>
<dbReference type="EMBL" id="JAFJYC010000002">
    <property type="protein sequence ID" value="MBT9433176.1"/>
    <property type="molecule type" value="Genomic_DNA"/>
</dbReference>
<evidence type="ECO:0000313" key="1">
    <source>
        <dbReference type="EMBL" id="MBT9433176.1"/>
    </source>
</evidence>
<evidence type="ECO:0000313" key="2">
    <source>
        <dbReference type="Proteomes" id="UP000811282"/>
    </source>
</evidence>
<comment type="caution">
    <text evidence="1">The sequence shown here is derived from an EMBL/GenBank/DDBJ whole genome shotgun (WGS) entry which is preliminary data.</text>
</comment>
<evidence type="ECO:0008006" key="3">
    <source>
        <dbReference type="Google" id="ProtNLM"/>
    </source>
</evidence>